<accession>A8AD45</accession>
<dbReference type="AlphaFoldDB" id="A8AD45"/>
<protein>
    <submittedName>
        <fullName evidence="1">Uncharacterized protein</fullName>
    </submittedName>
</protein>
<proteinExistence type="predicted"/>
<keyword evidence="2" id="KW-1185">Reference proteome</keyword>
<dbReference type="EMBL" id="CP000822">
    <property type="protein sequence ID" value="ABV11408.1"/>
    <property type="molecule type" value="Genomic_DNA"/>
</dbReference>
<reference evidence="1 2" key="1">
    <citation type="submission" date="2007-08" db="EMBL/GenBank/DDBJ databases">
        <authorList>
            <consortium name="The Citrobacter koseri Genome Sequencing Project"/>
            <person name="McClelland M."/>
            <person name="Sanderson E.K."/>
            <person name="Porwollik S."/>
            <person name="Spieth J."/>
            <person name="Clifton W.S."/>
            <person name="Latreille P."/>
            <person name="Courtney L."/>
            <person name="Wang C."/>
            <person name="Pepin K."/>
            <person name="Bhonagiri V."/>
            <person name="Nash W."/>
            <person name="Johnson M."/>
            <person name="Thiruvilangam P."/>
            <person name="Wilson R."/>
        </authorList>
    </citation>
    <scope>NUCLEOTIDE SEQUENCE [LARGE SCALE GENOMIC DNA]</scope>
    <source>
        <strain evidence="2">ATCC BAA-895 / CDC 4225-83 / SGSC4696</strain>
    </source>
</reference>
<evidence type="ECO:0000313" key="1">
    <source>
        <dbReference type="EMBL" id="ABV11408.1"/>
    </source>
</evidence>
<dbReference type="Proteomes" id="UP000008148">
    <property type="component" value="Chromosome"/>
</dbReference>
<organism evidence="1 2">
    <name type="scientific">Citrobacter koseri (strain ATCC BAA-895 / CDC 4225-83 / SGSC4696)</name>
    <dbReference type="NCBI Taxonomy" id="290338"/>
    <lineage>
        <taxon>Bacteria</taxon>
        <taxon>Pseudomonadati</taxon>
        <taxon>Pseudomonadota</taxon>
        <taxon>Gammaproteobacteria</taxon>
        <taxon>Enterobacterales</taxon>
        <taxon>Enterobacteriaceae</taxon>
        <taxon>Citrobacter</taxon>
    </lineage>
</organism>
<dbReference type="HOGENOM" id="CLU_3150994_0_0_6"/>
<dbReference type="KEGG" id="cko:CKO_00244"/>
<evidence type="ECO:0000313" key="2">
    <source>
        <dbReference type="Proteomes" id="UP000008148"/>
    </source>
</evidence>
<gene>
    <name evidence="1" type="ordered locus">CKO_00244</name>
</gene>
<name>A8AD45_CITK8</name>
<sequence>MQTCRLPHTNSSRSAKYWNHDDAATLGRKKIAGNATNAITQNKPFPKC</sequence>